<geneLocation type="plasmid" evidence="5">
    <name>pnfsy07</name>
</geneLocation>
<dbReference type="CDD" id="cd16393">
    <property type="entry name" value="SPO0J_N"/>
    <property type="match status" value="1"/>
</dbReference>
<organism evidence="4 5">
    <name type="scientific">Nostoc flagelliforme CCNUN1</name>
    <dbReference type="NCBI Taxonomy" id="2038116"/>
    <lineage>
        <taxon>Bacteria</taxon>
        <taxon>Bacillati</taxon>
        <taxon>Cyanobacteriota</taxon>
        <taxon>Cyanophyceae</taxon>
        <taxon>Nostocales</taxon>
        <taxon>Nostocaceae</taxon>
        <taxon>Nostoc</taxon>
    </lineage>
</organism>
<evidence type="ECO:0000313" key="4">
    <source>
        <dbReference type="EMBL" id="AUB44068.1"/>
    </source>
</evidence>
<dbReference type="GO" id="GO:0003677">
    <property type="term" value="F:DNA binding"/>
    <property type="evidence" value="ECO:0007669"/>
    <property type="project" value="UniProtKB-KW"/>
</dbReference>
<dbReference type="GO" id="GO:0007059">
    <property type="term" value="P:chromosome segregation"/>
    <property type="evidence" value="ECO:0007669"/>
    <property type="project" value="TreeGrafter"/>
</dbReference>
<evidence type="ECO:0000256" key="1">
    <source>
        <dbReference type="ARBA" id="ARBA00006295"/>
    </source>
</evidence>
<name>A0A2K8T8P4_9NOSO</name>
<dbReference type="SUPFAM" id="SSF109709">
    <property type="entry name" value="KorB DNA-binding domain-like"/>
    <property type="match status" value="1"/>
</dbReference>
<evidence type="ECO:0000313" key="5">
    <source>
        <dbReference type="Proteomes" id="UP000232003"/>
    </source>
</evidence>
<dbReference type="InterPro" id="IPR004437">
    <property type="entry name" value="ParB/RepB/Spo0J"/>
</dbReference>
<dbReference type="InterPro" id="IPR003115">
    <property type="entry name" value="ParB_N"/>
</dbReference>
<dbReference type="InterPro" id="IPR036086">
    <property type="entry name" value="ParB/Sulfiredoxin_sf"/>
</dbReference>
<keyword evidence="2" id="KW-0238">DNA-binding</keyword>
<dbReference type="SUPFAM" id="SSF110849">
    <property type="entry name" value="ParB/Sulfiredoxin"/>
    <property type="match status" value="1"/>
</dbReference>
<dbReference type="Gene3D" id="3.90.1530.30">
    <property type="match status" value="1"/>
</dbReference>
<dbReference type="SMART" id="SM00470">
    <property type="entry name" value="ParB"/>
    <property type="match status" value="1"/>
</dbReference>
<dbReference type="KEGG" id="nfl:COO91_10286"/>
<evidence type="ECO:0000256" key="2">
    <source>
        <dbReference type="ARBA" id="ARBA00023125"/>
    </source>
</evidence>
<dbReference type="Gene3D" id="1.10.10.2830">
    <property type="match status" value="1"/>
</dbReference>
<dbReference type="NCBIfam" id="TIGR00180">
    <property type="entry name" value="parB_part"/>
    <property type="match status" value="1"/>
</dbReference>
<dbReference type="OrthoDB" id="9802051at2"/>
<dbReference type="FunFam" id="3.90.1530.30:FF:000001">
    <property type="entry name" value="Chromosome partitioning protein ParB"/>
    <property type="match status" value="1"/>
</dbReference>
<dbReference type="Proteomes" id="UP000232003">
    <property type="component" value="Plasmid pNFSY07"/>
</dbReference>
<reference evidence="4 5" key="1">
    <citation type="submission" date="2017-11" db="EMBL/GenBank/DDBJ databases">
        <title>Complete genome of a free-living desiccation-tolerant cyanobacterium and its photosynthetic adaptation to extreme terrestrial habitat.</title>
        <authorList>
            <person name="Shang J."/>
        </authorList>
    </citation>
    <scope>NUCLEOTIDE SEQUENCE [LARGE SCALE GENOMIC DNA]</scope>
    <source>
        <strain evidence="4 5">CCNUN1</strain>
        <plasmid evidence="5">pnfsy07</plasmid>
    </source>
</reference>
<keyword evidence="5" id="KW-1185">Reference proteome</keyword>
<dbReference type="InterPro" id="IPR041468">
    <property type="entry name" value="HTH_ParB/Spo0J"/>
</dbReference>
<dbReference type="PANTHER" id="PTHR33375">
    <property type="entry name" value="CHROMOSOME-PARTITIONING PROTEIN PARB-RELATED"/>
    <property type="match status" value="1"/>
</dbReference>
<feature type="domain" description="ParB-like N-terminal" evidence="3">
    <location>
        <begin position="36"/>
        <end position="126"/>
    </location>
</feature>
<dbReference type="InterPro" id="IPR050336">
    <property type="entry name" value="Chromosome_partition/occlusion"/>
</dbReference>
<gene>
    <name evidence="4" type="ORF">COO91_10286</name>
</gene>
<protein>
    <submittedName>
        <fullName evidence="4">ParB, chromosome partitioning protein, ParB family</fullName>
    </submittedName>
</protein>
<dbReference type="EMBL" id="CP024792">
    <property type="protein sequence ID" value="AUB44068.1"/>
    <property type="molecule type" value="Genomic_DNA"/>
</dbReference>
<accession>A0A2K8T8P4</accession>
<comment type="similarity">
    <text evidence="1">Belongs to the ParB family.</text>
</comment>
<dbReference type="PANTHER" id="PTHR33375:SF7">
    <property type="entry name" value="CHROMOSOME 2-PARTITIONING PROTEIN PARB-RELATED"/>
    <property type="match status" value="1"/>
</dbReference>
<keyword evidence="4" id="KW-0614">Plasmid</keyword>
<dbReference type="RefSeq" id="WP_100903950.1">
    <property type="nucleotide sequence ID" value="NZ_CAWNNC010000008.1"/>
</dbReference>
<dbReference type="Pfam" id="PF02195">
    <property type="entry name" value="ParB_N"/>
    <property type="match status" value="1"/>
</dbReference>
<dbReference type="GO" id="GO:0005694">
    <property type="term" value="C:chromosome"/>
    <property type="evidence" value="ECO:0007669"/>
    <property type="project" value="TreeGrafter"/>
</dbReference>
<proteinExistence type="inferred from homology"/>
<evidence type="ECO:0000259" key="3">
    <source>
        <dbReference type="SMART" id="SM00470"/>
    </source>
</evidence>
<sequence>MSSKRNKPYAAIKKPVELLLGTATGSQSDDQPSAINTIAIAKIKLPFSQPRRYFDEQKLEELSRSIKELGILEPLLVRPLSGGDYELVAGERRYKAALMALLTEVPVVVRTMDDAATYQVRLVENLQREDLNPLEETEGILELLALRLAISTNETVKLLQKMENEAKGKITRNVTGNSQTLLVEEVFIGLGGMKWDSFVRNRLPLLNLPLDVLSVLRSGKIEYTKARAIAKVKNEEIRIQLLEDAITYNLSLSEIKRKIQEIEQKSESECPSQTEPISLKDRVDDTLRRFKQSKVWDDPKKKVKLEKLLTQLDALMKNDFTNG</sequence>
<dbReference type="AlphaFoldDB" id="A0A2K8T8P4"/>
<dbReference type="Pfam" id="PF17762">
    <property type="entry name" value="HTH_ParB"/>
    <property type="match status" value="1"/>
</dbReference>